<dbReference type="Proteomes" id="UP000032024">
    <property type="component" value="Chromosome"/>
</dbReference>
<dbReference type="AlphaFoldDB" id="A0AAN0T2Y6"/>
<reference evidence="2" key="1">
    <citation type="submission" date="2015-01" db="EMBL/GenBank/DDBJ databases">
        <title>Comparative genome analysis of Bacillus coagulans HM-08, Clostridium butyricum HM-68, Bacillus subtilis HM-66 and Bacillus paralicheniformis BL-09.</title>
        <authorList>
            <person name="Zhang H."/>
        </authorList>
    </citation>
    <scope>NUCLEOTIDE SEQUENCE [LARGE SCALE GENOMIC DNA]</scope>
    <source>
        <strain evidence="2">HM-08</strain>
    </source>
</reference>
<protein>
    <submittedName>
        <fullName evidence="1">Uncharacterized protein</fullName>
    </submittedName>
</protein>
<proteinExistence type="predicted"/>
<name>A0AAN0T2Y6_HEYCO</name>
<accession>A0AAN0T2Y6</accession>
<evidence type="ECO:0000313" key="1">
    <source>
        <dbReference type="EMBL" id="AJO21877.1"/>
    </source>
</evidence>
<keyword evidence="2" id="KW-1185">Reference proteome</keyword>
<organism evidence="1 2">
    <name type="scientific">Heyndrickxia coagulans</name>
    <name type="common">Weizmannia coagulans</name>
    <dbReference type="NCBI Taxonomy" id="1398"/>
    <lineage>
        <taxon>Bacteria</taxon>
        <taxon>Bacillati</taxon>
        <taxon>Bacillota</taxon>
        <taxon>Bacilli</taxon>
        <taxon>Bacillales</taxon>
        <taxon>Bacillaceae</taxon>
        <taxon>Heyndrickxia</taxon>
    </lineage>
</organism>
<gene>
    <name evidence="1" type="ORF">SB48_HM08orf01659</name>
</gene>
<sequence>MKGKKHEDTKKDFRMITRNETARARAGDKALEITRYFR</sequence>
<evidence type="ECO:0000313" key="2">
    <source>
        <dbReference type="Proteomes" id="UP000032024"/>
    </source>
</evidence>
<dbReference type="EMBL" id="CP010525">
    <property type="protein sequence ID" value="AJO21877.1"/>
    <property type="molecule type" value="Genomic_DNA"/>
</dbReference>